<reference evidence="1" key="1">
    <citation type="submission" date="2022-04" db="EMBL/GenBank/DDBJ databases">
        <title>Genome of the entomopathogenic fungus Entomophthora muscae.</title>
        <authorList>
            <person name="Elya C."/>
            <person name="Lovett B.R."/>
            <person name="Lee E."/>
            <person name="Macias A.M."/>
            <person name="Hajek A.E."/>
            <person name="De Bivort B.L."/>
            <person name="Kasson M.T."/>
            <person name="De Fine Licht H.H."/>
            <person name="Stajich J.E."/>
        </authorList>
    </citation>
    <scope>NUCLEOTIDE SEQUENCE</scope>
    <source>
        <strain evidence="1">Berkeley</strain>
    </source>
</reference>
<sequence length="772" mass="84735">MAYRGNRGGGNSRNNSGKGFYGAPRGRSSWSSPKGESTAQNNNSYPNQQNMNHFPPPQRRADVAPAEAPQASPEDIVAHHMHDRFLYLFALLLGNSVEVTTQTGDIFQGLLHGCSADADLGVVLKMARLIHPEDKDRDDTYETLAFPPKDIVGIAISNFDLTPPVVAKGPPGFKGQGFNTDTGISGHSGEIKERELERWVPDKNSNIPFMSLEDTPNQFVDDKGKWDQFAANESLFNVTSNYDELIYTTAIDRSVPNFKESEKVAARLANEILNKTTNNAHMAEERGQEVAGGMDEEDKYSSVARPGKYMAPAARSKPPKDTPAKTPEVADAKPKPMPGTRISQKKADAIFQLFTNNTKSLSIATQRKLYGEARPNKPIEEELMGTFRQFVSTEKERLQQTKQTLLKKDKDGKVAELVKFSKSFKLNTPVPDDIKALISKDTQKATDAETSLPSISEKPETETLQKPKATAAKLNVNASEFKPNPAAKPFTPSSEPKKDANAFFTNGKPTLASSAGVKWLFSKSKEFCDPSTLAPTWPTEGKPYTQQFVATPVEVPFPAGGAPPAGQGFGQGGYYPAYRYPNQMPYSAMPPMNMPQQMPFMGMASPHPPPYIGYPNPGNHPSPSGQMYYKHPSSEGMPQSSYPGSPGRPPMYAPPISHSPMMMPPLNANGVLMTPRPIMGDGSFQHMRPMPPPTHHSGPPQSHPMPAQSPQIMGPAFHPPPPQHQHGSPQHHQPMYPHYPLPPQHYPAQPQYNRSNKSKGRSNHDKPHASQN</sequence>
<comment type="caution">
    <text evidence="1">The sequence shown here is derived from an EMBL/GenBank/DDBJ whole genome shotgun (WGS) entry which is preliminary data.</text>
</comment>
<gene>
    <name evidence="1" type="primary">PBP1_2</name>
    <name evidence="1" type="ORF">DSO57_1012923</name>
</gene>
<name>A0ACC2T5S2_9FUNG</name>
<keyword evidence="2" id="KW-1185">Reference proteome</keyword>
<organism evidence="1 2">
    <name type="scientific">Entomophthora muscae</name>
    <dbReference type="NCBI Taxonomy" id="34485"/>
    <lineage>
        <taxon>Eukaryota</taxon>
        <taxon>Fungi</taxon>
        <taxon>Fungi incertae sedis</taxon>
        <taxon>Zoopagomycota</taxon>
        <taxon>Entomophthoromycotina</taxon>
        <taxon>Entomophthoromycetes</taxon>
        <taxon>Entomophthorales</taxon>
        <taxon>Entomophthoraceae</taxon>
        <taxon>Entomophthora</taxon>
    </lineage>
</organism>
<dbReference type="EMBL" id="QTSX02003597">
    <property type="protein sequence ID" value="KAJ9070013.1"/>
    <property type="molecule type" value="Genomic_DNA"/>
</dbReference>
<dbReference type="Proteomes" id="UP001165960">
    <property type="component" value="Unassembled WGS sequence"/>
</dbReference>
<proteinExistence type="predicted"/>
<accession>A0ACC2T5S2</accession>
<protein>
    <submittedName>
        <fullName evidence="1">Poly(A)-binding protein binding protein</fullName>
    </submittedName>
</protein>
<evidence type="ECO:0000313" key="2">
    <source>
        <dbReference type="Proteomes" id="UP001165960"/>
    </source>
</evidence>
<evidence type="ECO:0000313" key="1">
    <source>
        <dbReference type="EMBL" id="KAJ9070013.1"/>
    </source>
</evidence>